<reference evidence="2" key="1">
    <citation type="submission" date="2014-08" db="EMBL/GenBank/DDBJ databases">
        <authorList>
            <person name="Sharma Rahul"/>
            <person name="Thines Marco"/>
        </authorList>
    </citation>
    <scope>NUCLEOTIDE SEQUENCE</scope>
</reference>
<dbReference type="AlphaFoldDB" id="A0A0F7SV79"/>
<organism evidence="2">
    <name type="scientific">Phaffia rhodozyma</name>
    <name type="common">Yeast</name>
    <name type="synonym">Xanthophyllomyces dendrorhous</name>
    <dbReference type="NCBI Taxonomy" id="264483"/>
    <lineage>
        <taxon>Eukaryota</taxon>
        <taxon>Fungi</taxon>
        <taxon>Dikarya</taxon>
        <taxon>Basidiomycota</taxon>
        <taxon>Agaricomycotina</taxon>
        <taxon>Tremellomycetes</taxon>
        <taxon>Cystofilobasidiales</taxon>
        <taxon>Mrakiaceae</taxon>
        <taxon>Phaffia</taxon>
    </lineage>
</organism>
<evidence type="ECO:0000313" key="2">
    <source>
        <dbReference type="EMBL" id="CED84435.1"/>
    </source>
</evidence>
<name>A0A0F7SV79_PHARH</name>
<proteinExistence type="predicted"/>
<accession>A0A0F7SV79</accession>
<dbReference type="EMBL" id="LN483166">
    <property type="protein sequence ID" value="CED84435.1"/>
    <property type="molecule type" value="Genomic_DNA"/>
</dbReference>
<feature type="region of interest" description="Disordered" evidence="1">
    <location>
        <begin position="24"/>
        <end position="130"/>
    </location>
</feature>
<feature type="compositionally biased region" description="Polar residues" evidence="1">
    <location>
        <begin position="95"/>
        <end position="111"/>
    </location>
</feature>
<protein>
    <submittedName>
        <fullName evidence="2">Uncharacterized protein</fullName>
    </submittedName>
</protein>
<evidence type="ECO:0000256" key="1">
    <source>
        <dbReference type="SAM" id="MobiDB-lite"/>
    </source>
</evidence>
<sequence>MKRVRAYSPVDVRSLTCRLSVWDDEIINDESTNNDGNANPIESAEQRESNQPAPDSAPVVDQGGDDYVPPANSGEDVAPSTETGVVGSQELDGLDQSNILDDESGVTTRGVQQDAYKQEKEIDEAVPDLE</sequence>
<feature type="compositionally biased region" description="Acidic residues" evidence="1">
    <location>
        <begin position="121"/>
        <end position="130"/>
    </location>
</feature>